<dbReference type="Gene3D" id="1.10.101.10">
    <property type="entry name" value="PGBD-like superfamily/PGBD"/>
    <property type="match status" value="2"/>
</dbReference>
<protein>
    <submittedName>
        <fullName evidence="4">Peptidase</fullName>
    </submittedName>
</protein>
<dbReference type="SUPFAM" id="SSF55166">
    <property type="entry name" value="Hedgehog/DD-peptidase"/>
    <property type="match status" value="1"/>
</dbReference>
<evidence type="ECO:0000313" key="5">
    <source>
        <dbReference type="Proteomes" id="UP000216311"/>
    </source>
</evidence>
<dbReference type="Pfam" id="PF02557">
    <property type="entry name" value="VanY"/>
    <property type="match status" value="1"/>
</dbReference>
<evidence type="ECO:0000256" key="1">
    <source>
        <dbReference type="SAM" id="MobiDB-lite"/>
    </source>
</evidence>
<accession>A0A255H0F1</accession>
<feature type="region of interest" description="Disordered" evidence="1">
    <location>
        <begin position="181"/>
        <end position="219"/>
    </location>
</feature>
<evidence type="ECO:0000313" key="4">
    <source>
        <dbReference type="EMBL" id="OYO20806.1"/>
    </source>
</evidence>
<organism evidence="4 5">
    <name type="scientific">Enemella dayhoffiae</name>
    <dbReference type="NCBI Taxonomy" id="2016507"/>
    <lineage>
        <taxon>Bacteria</taxon>
        <taxon>Bacillati</taxon>
        <taxon>Actinomycetota</taxon>
        <taxon>Actinomycetes</taxon>
        <taxon>Propionibacteriales</taxon>
        <taxon>Propionibacteriaceae</taxon>
        <taxon>Enemella</taxon>
    </lineage>
</organism>
<feature type="domain" description="Peptidoglycan binding-like" evidence="2">
    <location>
        <begin position="61"/>
        <end position="114"/>
    </location>
</feature>
<dbReference type="InterPro" id="IPR003709">
    <property type="entry name" value="VanY-like_core_dom"/>
</dbReference>
<proteinExistence type="predicted"/>
<dbReference type="Gene3D" id="3.30.1380.10">
    <property type="match status" value="1"/>
</dbReference>
<dbReference type="InterPro" id="IPR002477">
    <property type="entry name" value="Peptidoglycan-bd-like"/>
</dbReference>
<dbReference type="SUPFAM" id="SSF47090">
    <property type="entry name" value="PGBD-like"/>
    <property type="match status" value="2"/>
</dbReference>
<dbReference type="CDD" id="cd14814">
    <property type="entry name" value="Peptidase_M15"/>
    <property type="match status" value="1"/>
</dbReference>
<dbReference type="PANTHER" id="PTHR34385:SF1">
    <property type="entry name" value="PEPTIDOGLYCAN L-ALANYL-D-GLUTAMATE ENDOPEPTIDASE CWLK"/>
    <property type="match status" value="1"/>
</dbReference>
<evidence type="ECO:0000259" key="2">
    <source>
        <dbReference type="Pfam" id="PF01471"/>
    </source>
</evidence>
<dbReference type="Proteomes" id="UP000216311">
    <property type="component" value="Unassembled WGS sequence"/>
</dbReference>
<sequence>MSTAVTRQRRIKRPVAIAAGVLALTIAGGVGVAVDQAVAAPSQISASDTDAYPVLREGAGGQRVRILQHLLSAHGIATSVDGSFGPGTERSVRTFQSRRGITVDGTVGPQTWSRILVVAREGNRGPAVKAIQETLNANGARLQVDGSFGPATKKAVISFQDAKNLDSDGVVGPNTWGALLGVKGGSTTPTPPPSTGTGSPGPDTRYPNPKRTYANGNVPSSQLCRVPGARSDAWRMSCRAVPDFKAMNAAYKKQFGMDLEVDHLTLTAYRTVADQRLLYNKYGPGRAAKPGTSNHGWGMALDINMRRGGAGSHQSATYKWLHANGPKYGFRDTVPHEDWHFDYQR</sequence>
<evidence type="ECO:0000259" key="3">
    <source>
        <dbReference type="Pfam" id="PF02557"/>
    </source>
</evidence>
<gene>
    <name evidence="4" type="ORF">CGZ93_11270</name>
</gene>
<dbReference type="InterPro" id="IPR036365">
    <property type="entry name" value="PGBD-like_sf"/>
</dbReference>
<feature type="domain" description="D-alanyl-D-alanine carboxypeptidase-like core" evidence="3">
    <location>
        <begin position="237"/>
        <end position="343"/>
    </location>
</feature>
<keyword evidence="5" id="KW-1185">Reference proteome</keyword>
<dbReference type="Pfam" id="PF01471">
    <property type="entry name" value="PG_binding_1"/>
    <property type="match status" value="2"/>
</dbReference>
<dbReference type="InterPro" id="IPR052179">
    <property type="entry name" value="DD-CPase-like"/>
</dbReference>
<dbReference type="InterPro" id="IPR009045">
    <property type="entry name" value="Zn_M74/Hedgehog-like"/>
</dbReference>
<dbReference type="OrthoDB" id="9792074at2"/>
<feature type="domain" description="Peptidoglycan binding-like" evidence="2">
    <location>
        <begin position="124"/>
        <end position="179"/>
    </location>
</feature>
<name>A0A255H0F1_9ACTN</name>
<dbReference type="GO" id="GO:0006508">
    <property type="term" value="P:proteolysis"/>
    <property type="evidence" value="ECO:0007669"/>
    <property type="project" value="InterPro"/>
</dbReference>
<dbReference type="EMBL" id="NMVQ01000023">
    <property type="protein sequence ID" value="OYO20806.1"/>
    <property type="molecule type" value="Genomic_DNA"/>
</dbReference>
<comment type="caution">
    <text evidence="4">The sequence shown here is derived from an EMBL/GenBank/DDBJ whole genome shotgun (WGS) entry which is preliminary data.</text>
</comment>
<reference evidence="4 5" key="1">
    <citation type="submission" date="2017-07" db="EMBL/GenBank/DDBJ databases">
        <title>Draft whole genome sequences of clinical Proprionibacteriaceae strains.</title>
        <authorList>
            <person name="Bernier A.-M."/>
            <person name="Bernard K."/>
            <person name="Domingo M.-C."/>
        </authorList>
    </citation>
    <scope>NUCLEOTIDE SEQUENCE [LARGE SCALE GENOMIC DNA]</scope>
    <source>
        <strain evidence="4 5">NML 130396</strain>
    </source>
</reference>
<dbReference type="GO" id="GO:0008233">
    <property type="term" value="F:peptidase activity"/>
    <property type="evidence" value="ECO:0007669"/>
    <property type="project" value="InterPro"/>
</dbReference>
<dbReference type="AlphaFoldDB" id="A0A255H0F1"/>
<dbReference type="InterPro" id="IPR036366">
    <property type="entry name" value="PGBDSf"/>
</dbReference>
<dbReference type="RefSeq" id="WP_094364233.1">
    <property type="nucleotide sequence ID" value="NZ_NMVQ01000023.1"/>
</dbReference>
<dbReference type="PANTHER" id="PTHR34385">
    <property type="entry name" value="D-ALANYL-D-ALANINE CARBOXYPEPTIDASE"/>
    <property type="match status" value="1"/>
</dbReference>